<dbReference type="AlphaFoldDB" id="A0A1Q9EF46"/>
<dbReference type="InterPro" id="IPR013103">
    <property type="entry name" value="RVT_2"/>
</dbReference>
<feature type="domain" description="Integrase catalytic" evidence="2">
    <location>
        <begin position="115"/>
        <end position="281"/>
    </location>
</feature>
<protein>
    <submittedName>
        <fullName evidence="3">Copia protein</fullName>
    </submittedName>
</protein>
<dbReference type="PROSITE" id="PS50994">
    <property type="entry name" value="INTEGRASE"/>
    <property type="match status" value="1"/>
</dbReference>
<keyword evidence="4" id="KW-1185">Reference proteome</keyword>
<dbReference type="InterPro" id="IPR050951">
    <property type="entry name" value="Retrovirus_Pol_polyprotein"/>
</dbReference>
<evidence type="ECO:0000313" key="3">
    <source>
        <dbReference type="EMBL" id="OLQ06029.1"/>
    </source>
</evidence>
<reference evidence="3 4" key="1">
    <citation type="submission" date="2016-02" db="EMBL/GenBank/DDBJ databases">
        <title>Genome analysis of coral dinoflagellate symbionts highlights evolutionary adaptations to a symbiotic lifestyle.</title>
        <authorList>
            <person name="Aranda M."/>
            <person name="Li Y."/>
            <person name="Liew Y.J."/>
            <person name="Baumgarten S."/>
            <person name="Simakov O."/>
            <person name="Wilson M."/>
            <person name="Piel J."/>
            <person name="Ashoor H."/>
            <person name="Bougouffa S."/>
            <person name="Bajic V.B."/>
            <person name="Ryu T."/>
            <person name="Ravasi T."/>
            <person name="Bayer T."/>
            <person name="Micklem G."/>
            <person name="Kim H."/>
            <person name="Bhak J."/>
            <person name="Lajeunesse T.C."/>
            <person name="Voolstra C.R."/>
        </authorList>
    </citation>
    <scope>NUCLEOTIDE SEQUENCE [LARGE SCALE GENOMIC DNA]</scope>
    <source>
        <strain evidence="3 4">CCMP2467</strain>
    </source>
</reference>
<feature type="compositionally biased region" description="Acidic residues" evidence="1">
    <location>
        <begin position="492"/>
        <end position="504"/>
    </location>
</feature>
<dbReference type="PANTHER" id="PTHR37984">
    <property type="entry name" value="PROTEIN CBG26694"/>
    <property type="match status" value="1"/>
</dbReference>
<feature type="region of interest" description="Disordered" evidence="1">
    <location>
        <begin position="1130"/>
        <end position="1149"/>
    </location>
</feature>
<dbReference type="EMBL" id="LSRX01000169">
    <property type="protein sequence ID" value="OLQ06029.1"/>
    <property type="molecule type" value="Genomic_DNA"/>
</dbReference>
<dbReference type="InterPro" id="IPR036397">
    <property type="entry name" value="RNaseH_sf"/>
</dbReference>
<evidence type="ECO:0000259" key="2">
    <source>
        <dbReference type="PROSITE" id="PS50994"/>
    </source>
</evidence>
<evidence type="ECO:0000313" key="4">
    <source>
        <dbReference type="Proteomes" id="UP000186817"/>
    </source>
</evidence>
<dbReference type="GO" id="GO:0015074">
    <property type="term" value="P:DNA integration"/>
    <property type="evidence" value="ECO:0007669"/>
    <property type="project" value="InterPro"/>
</dbReference>
<feature type="compositionally biased region" description="Polar residues" evidence="1">
    <location>
        <begin position="505"/>
        <end position="521"/>
    </location>
</feature>
<accession>A0A1Q9EF46</accession>
<proteinExistence type="predicted"/>
<dbReference type="SUPFAM" id="SSF53098">
    <property type="entry name" value="Ribonuclease H-like"/>
    <property type="match status" value="1"/>
</dbReference>
<dbReference type="GO" id="GO:0003676">
    <property type="term" value="F:nucleic acid binding"/>
    <property type="evidence" value="ECO:0007669"/>
    <property type="project" value="InterPro"/>
</dbReference>
<comment type="caution">
    <text evidence="3">The sequence shown here is derived from an EMBL/GenBank/DDBJ whole genome shotgun (WGS) entry which is preliminary data.</text>
</comment>
<dbReference type="InterPro" id="IPR012337">
    <property type="entry name" value="RNaseH-like_sf"/>
</dbReference>
<dbReference type="Pfam" id="PF07727">
    <property type="entry name" value="RVT_2"/>
    <property type="match status" value="1"/>
</dbReference>
<dbReference type="PANTHER" id="PTHR37984:SF5">
    <property type="entry name" value="PROTEIN NYNRIN-LIKE"/>
    <property type="match status" value="1"/>
</dbReference>
<gene>
    <name evidence="3" type="primary">GIP</name>
    <name evidence="3" type="ORF">AK812_SmicGene10706</name>
</gene>
<dbReference type="OrthoDB" id="420764at2759"/>
<evidence type="ECO:0000256" key="1">
    <source>
        <dbReference type="SAM" id="MobiDB-lite"/>
    </source>
</evidence>
<dbReference type="Gene3D" id="3.30.420.10">
    <property type="entry name" value="Ribonuclease H-like superfamily/Ribonuclease H"/>
    <property type="match status" value="1"/>
</dbReference>
<feature type="region of interest" description="Disordered" evidence="1">
    <location>
        <begin position="451"/>
        <end position="527"/>
    </location>
</feature>
<dbReference type="Proteomes" id="UP000186817">
    <property type="component" value="Unassembled WGS sequence"/>
</dbReference>
<sequence>MVDVGVKQYMILGTYAYGNHYGITNKTRQFPQAQAAHVNEQVTPSKHTTSEAEKERIRRQLYLLHAATGHGSTRHLIEALKRRKAKPEVLELAKQFKCSICAEKQRITPRHLASLEVLPPRFHTIAADIGHWQDPRDHVSHQFMLIIDEGSRFRVARFVTQGSKQQPNAATCLHYLREGWSQYFGLPRTLRLDPAGAFRSEAVVSFCERNGIYLENIPADAHWQLGVCEQAVQGLKTIMTKLAETDADIPAELVLAVAVQTFNSREQVRGFSPMQHVFGQSPDSTGRIIGTSDRVPEEMITESATEDLRLQAHRRASAEKALADWQASQRISRAMNSRTRPVFDYQPGELVYYWRSQVSGQSRKHPGSKHGYFLGPARILATEQRRDAQGCLYPGSAVWCVRGRNLVKCCPEQLRRASEREELLEALAGEHTGDATPWTFEKVADEIGGNQYEDASQERPPLTEWQRAQDPEQEVPPQRFRLRGKRPLPPTEDQEMELGNDEDATPSQPSRPGRKLTSQTPRGHPARGEAWYHTVAEASWSSQDTSYWAEQSAAVEVEVALPQEATALRRATHDLRAYFTGALRRRAVEVHEKHLNESERAAFREAKEAEVRNFVAAEAFEALPEHLRPSRDQAVNMRWLLTWKVKEDGSRKAKARAVLLGYQDPSYAQRETAAPVMTRQTRQLLLQVAASRQWSIHKGDVTGAFLQGRSYPDTLYCIPTDEICHAMGLQSGAITKLKRACYGLVDAPLEWYRTVAEFLEEIGLTRTWSDACCWTYRVGGELRGIIAGHVDDFLFTGSARDPGWQEILAKIKARFKWGDWDTDDFVQCGVQIKRVSDGFELSQERYVADIPDVPLNSSRRKETQESTTPWEKTKLRASLGALSWHAQQTAPHVAAEVGLLLSEVNCSTVATIVRVNQLVQWTKDRKDYRLKIHGFSPSEPLGVYVWVDAASQNRVDGGSTQGYFLGLAPQTLIQGEVTAISPMGWGSHKIDRACRSPGAAETQAAVNGEDEMFFLRFQWSELLFGITNVRAKDQIVARIPGCVITDSRNVYDKMMSEVVSIKGAEKRANIELLGLKESQWSTKVQIRWVHSEAQLANALTKAGSRELELFYKMGFRWRIVEDEKMRSARRRKAQGLEPLEGSSPTESRI</sequence>
<name>A0A1Q9EF46_SYMMI</name>
<dbReference type="InterPro" id="IPR001584">
    <property type="entry name" value="Integrase_cat-core"/>
</dbReference>
<organism evidence="3 4">
    <name type="scientific">Symbiodinium microadriaticum</name>
    <name type="common">Dinoflagellate</name>
    <name type="synonym">Zooxanthella microadriatica</name>
    <dbReference type="NCBI Taxonomy" id="2951"/>
    <lineage>
        <taxon>Eukaryota</taxon>
        <taxon>Sar</taxon>
        <taxon>Alveolata</taxon>
        <taxon>Dinophyceae</taxon>
        <taxon>Suessiales</taxon>
        <taxon>Symbiodiniaceae</taxon>
        <taxon>Symbiodinium</taxon>
    </lineage>
</organism>